<protein>
    <submittedName>
        <fullName evidence="1">Uncharacterized protein</fullName>
    </submittedName>
</protein>
<dbReference type="EMBL" id="OX365909">
    <property type="protein sequence ID" value="CAI4049532.1"/>
    <property type="molecule type" value="Genomic_DNA"/>
</dbReference>
<organism evidence="1 2">
    <name type="scientific">Saccharomyces kudriavzevii (strain ATCC MYA-4449 / AS 2.2408 / CBS 8840 / NBRC 1802 / NCYC 2889)</name>
    <name type="common">Yeast</name>
    <dbReference type="NCBI Taxonomy" id="226230"/>
    <lineage>
        <taxon>Eukaryota</taxon>
        <taxon>Fungi</taxon>
        <taxon>Dikarya</taxon>
        <taxon>Ascomycota</taxon>
        <taxon>Saccharomycotina</taxon>
        <taxon>Saccharomycetes</taxon>
        <taxon>Saccharomycetales</taxon>
        <taxon>Saccharomycetaceae</taxon>
        <taxon>Saccharomyces</taxon>
    </lineage>
</organism>
<evidence type="ECO:0000313" key="2">
    <source>
        <dbReference type="Proteomes" id="UP001162087"/>
    </source>
</evidence>
<gene>
    <name evidence="1" type="primary">SKDI14G1040</name>
    <name evidence="1" type="ORF">SKDI_14G1040</name>
</gene>
<proteinExistence type="predicted"/>
<dbReference type="Proteomes" id="UP001162087">
    <property type="component" value="Chromosome 14"/>
</dbReference>
<keyword evidence="2" id="KW-1185">Reference proteome</keyword>
<accession>A0AA35NJI8</accession>
<evidence type="ECO:0000313" key="1">
    <source>
        <dbReference type="EMBL" id="CAI4049532.1"/>
    </source>
</evidence>
<dbReference type="OrthoDB" id="5376259at2759"/>
<dbReference type="Pfam" id="PF11778">
    <property type="entry name" value="SID"/>
    <property type="match status" value="1"/>
</dbReference>
<name>A0AA35NJI8_SACK1</name>
<sequence>MTDFDLMNFPFNERLDSPVSDDAEVRDEEQIPQNWLNENHVGKSILPLFVNPEDVANCNFSNNRGAYEENKPLSTDRMNYARNTSFQGSPGLQERSNNEQNKSPEVIRSQKKDLPNFIHSTPRENSSTRHFTKASKQASSQETAEKLSAEISIEDFNGVKVPLQCSLSKESLQILENVLLGYQKKIIELSRDNLKQEERSNSLQRQLEAVTQSDVRSSSNEKKIGEQAVVIENLAKDFSDTKEMLEKANNTIQIKQTALLSLTDALRKVQLFEIPIGILFFELYESEDASSNLNEILQGKYPNIKGFLGASHLEEKNSLSQRFENATSEINDLRNELENKKTEIQTMRERNNNLLGTNKTLSKQNKALCEKFDKLSNDEKNILKGCNEEIKIKLESLNERLGSWEKSKENYEASLKNKDQMLGDFEKRTSTMSKELNHLRSRLGNLEGNTSERITIKDILQSRPDISAEECNLLMVDQIDSASLTDLQNIIKEIILAIEIPYPKLRRKIPLLAIKLKYENIMLSNFAQRLHRQIYKQEMNLKKFTDQAYYEFMAARRMDSINHHLERCLDHLYDHILEKMVK</sequence>
<reference evidence="1" key="1">
    <citation type="submission" date="2022-10" db="EMBL/GenBank/DDBJ databases">
        <authorList>
            <person name="Byrne P K."/>
        </authorList>
    </citation>
    <scope>NUCLEOTIDE SEQUENCE</scope>
    <source>
        <strain evidence="1">IFO1802</strain>
    </source>
</reference>
<dbReference type="InterPro" id="IPR021750">
    <property type="entry name" value="Sid4-like"/>
</dbReference>